<dbReference type="Proteomes" id="UP000824111">
    <property type="component" value="Unassembled WGS sequence"/>
</dbReference>
<accession>A0A9D1LUK0</accession>
<evidence type="ECO:0000256" key="1">
    <source>
        <dbReference type="ARBA" id="ARBA00023015"/>
    </source>
</evidence>
<sequence>MILTSVANSFSSRVVSGIDEEARKHGYHTLVCMTNDSLESEKSYLDLIRDGVADGAVVMNTAMSREEYHAFSERYNIVQCSEFIDERAPYVAIDNVKAAYDAVKHLLELGRRRIAYCGVKNHFTSSHRRYDGYIKALEEYGVAPDRDIIYDGDYGFRSAWRLTRQKTEAGHLFDGLFTISDRMAAGAISAVQQAGKKVPEDVAVVGFDNIDISYMMKPTITTVSQPKKELGQEAFLLLLKRLRGERPESKILDYNMVFRESTKI</sequence>
<organism evidence="5 6">
    <name type="scientific">Candidatus Avimonoglobus intestinipullorum</name>
    <dbReference type="NCBI Taxonomy" id="2840699"/>
    <lineage>
        <taxon>Bacteria</taxon>
        <taxon>Bacillati</taxon>
        <taxon>Bacillota</taxon>
        <taxon>Clostridia</taxon>
        <taxon>Eubacteriales</taxon>
        <taxon>Candidatus Avimonoglobus</taxon>
    </lineage>
</organism>
<name>A0A9D1LUK0_9FIRM</name>
<evidence type="ECO:0000259" key="4">
    <source>
        <dbReference type="Pfam" id="PF13377"/>
    </source>
</evidence>
<feature type="domain" description="Transcriptional regulator LacI/GalR-like sensor" evidence="4">
    <location>
        <begin position="103"/>
        <end position="262"/>
    </location>
</feature>
<dbReference type="Gene3D" id="3.40.50.2300">
    <property type="match status" value="2"/>
</dbReference>
<dbReference type="EMBL" id="DVND01000057">
    <property type="protein sequence ID" value="HIU48167.1"/>
    <property type="molecule type" value="Genomic_DNA"/>
</dbReference>
<keyword evidence="3" id="KW-0804">Transcription</keyword>
<gene>
    <name evidence="5" type="ORF">IAB04_02255</name>
</gene>
<dbReference type="SUPFAM" id="SSF53822">
    <property type="entry name" value="Periplasmic binding protein-like I"/>
    <property type="match status" value="1"/>
</dbReference>
<dbReference type="GO" id="GO:0003700">
    <property type="term" value="F:DNA-binding transcription factor activity"/>
    <property type="evidence" value="ECO:0007669"/>
    <property type="project" value="TreeGrafter"/>
</dbReference>
<dbReference type="AlphaFoldDB" id="A0A9D1LUK0"/>
<dbReference type="PANTHER" id="PTHR30146">
    <property type="entry name" value="LACI-RELATED TRANSCRIPTIONAL REPRESSOR"/>
    <property type="match status" value="1"/>
</dbReference>
<evidence type="ECO:0000313" key="5">
    <source>
        <dbReference type="EMBL" id="HIU48167.1"/>
    </source>
</evidence>
<reference evidence="5" key="1">
    <citation type="submission" date="2020-10" db="EMBL/GenBank/DDBJ databases">
        <authorList>
            <person name="Gilroy R."/>
        </authorList>
    </citation>
    <scope>NUCLEOTIDE SEQUENCE</scope>
    <source>
        <strain evidence="5">ChiSjej4B22-9803</strain>
    </source>
</reference>
<keyword evidence="2" id="KW-0238">DNA-binding</keyword>
<proteinExistence type="predicted"/>
<dbReference type="InterPro" id="IPR046335">
    <property type="entry name" value="LacI/GalR-like_sensor"/>
</dbReference>
<reference evidence="5" key="2">
    <citation type="journal article" date="2021" name="PeerJ">
        <title>Extensive microbial diversity within the chicken gut microbiome revealed by metagenomics and culture.</title>
        <authorList>
            <person name="Gilroy R."/>
            <person name="Ravi A."/>
            <person name="Getino M."/>
            <person name="Pursley I."/>
            <person name="Horton D.L."/>
            <person name="Alikhan N.F."/>
            <person name="Baker D."/>
            <person name="Gharbi K."/>
            <person name="Hall N."/>
            <person name="Watson M."/>
            <person name="Adriaenssens E.M."/>
            <person name="Foster-Nyarko E."/>
            <person name="Jarju S."/>
            <person name="Secka A."/>
            <person name="Antonio M."/>
            <person name="Oren A."/>
            <person name="Chaudhuri R.R."/>
            <person name="La Ragione R."/>
            <person name="Hildebrand F."/>
            <person name="Pallen M.J."/>
        </authorList>
    </citation>
    <scope>NUCLEOTIDE SEQUENCE</scope>
    <source>
        <strain evidence="5">ChiSjej4B22-9803</strain>
    </source>
</reference>
<evidence type="ECO:0000256" key="2">
    <source>
        <dbReference type="ARBA" id="ARBA00023125"/>
    </source>
</evidence>
<evidence type="ECO:0000313" key="6">
    <source>
        <dbReference type="Proteomes" id="UP000824111"/>
    </source>
</evidence>
<comment type="caution">
    <text evidence="5">The sequence shown here is derived from an EMBL/GenBank/DDBJ whole genome shotgun (WGS) entry which is preliminary data.</text>
</comment>
<dbReference type="CDD" id="cd06284">
    <property type="entry name" value="PBP1_LacI-like"/>
    <property type="match status" value="1"/>
</dbReference>
<dbReference type="PANTHER" id="PTHR30146:SF109">
    <property type="entry name" value="HTH-TYPE TRANSCRIPTIONAL REGULATOR GALS"/>
    <property type="match status" value="1"/>
</dbReference>
<dbReference type="Pfam" id="PF13377">
    <property type="entry name" value="Peripla_BP_3"/>
    <property type="match status" value="1"/>
</dbReference>
<keyword evidence="1" id="KW-0805">Transcription regulation</keyword>
<dbReference type="InterPro" id="IPR028082">
    <property type="entry name" value="Peripla_BP_I"/>
</dbReference>
<dbReference type="GO" id="GO:0000976">
    <property type="term" value="F:transcription cis-regulatory region binding"/>
    <property type="evidence" value="ECO:0007669"/>
    <property type="project" value="TreeGrafter"/>
</dbReference>
<protein>
    <submittedName>
        <fullName evidence="5">Substrate-binding domain-containing protein</fullName>
    </submittedName>
</protein>
<evidence type="ECO:0000256" key="3">
    <source>
        <dbReference type="ARBA" id="ARBA00023163"/>
    </source>
</evidence>